<evidence type="ECO:0000259" key="7">
    <source>
        <dbReference type="Pfam" id="PF16355"/>
    </source>
</evidence>
<dbReference type="InterPro" id="IPR006102">
    <property type="entry name" value="Ig-like_GH2"/>
</dbReference>
<evidence type="ECO:0000259" key="5">
    <source>
        <dbReference type="Pfam" id="PF02836"/>
    </source>
</evidence>
<evidence type="ECO:0000256" key="1">
    <source>
        <dbReference type="ARBA" id="ARBA00007401"/>
    </source>
</evidence>
<evidence type="ECO:0000256" key="3">
    <source>
        <dbReference type="ARBA" id="ARBA00023295"/>
    </source>
</evidence>
<organism evidence="9 10">
    <name type="scientific">Kineothrix alysoides</name>
    <dbReference type="NCBI Taxonomy" id="1469948"/>
    <lineage>
        <taxon>Bacteria</taxon>
        <taxon>Bacillati</taxon>
        <taxon>Bacillota</taxon>
        <taxon>Clostridia</taxon>
        <taxon>Lachnospirales</taxon>
        <taxon>Lachnospiraceae</taxon>
        <taxon>Kineothrix</taxon>
    </lineage>
</organism>
<dbReference type="Gene3D" id="2.60.120.260">
    <property type="entry name" value="Galactose-binding domain-like"/>
    <property type="match status" value="1"/>
</dbReference>
<comment type="similarity">
    <text evidence="1">Belongs to the glycosyl hydrolase 2 family.</text>
</comment>
<dbReference type="InterPro" id="IPR006103">
    <property type="entry name" value="Glyco_hydro_2_cat"/>
</dbReference>
<dbReference type="Proteomes" id="UP000295718">
    <property type="component" value="Unassembled WGS sequence"/>
</dbReference>
<dbReference type="SUPFAM" id="SSF51445">
    <property type="entry name" value="(Trans)glycosidases"/>
    <property type="match status" value="1"/>
</dbReference>
<evidence type="ECO:0000259" key="4">
    <source>
        <dbReference type="Pfam" id="PF00703"/>
    </source>
</evidence>
<comment type="caution">
    <text evidence="9">The sequence shown here is derived from an EMBL/GenBank/DDBJ whole genome shotgun (WGS) entry which is preliminary data.</text>
</comment>
<dbReference type="RefSeq" id="WP_031391687.1">
    <property type="nucleotide sequence ID" value="NZ_JPNB01000002.1"/>
</dbReference>
<dbReference type="Pfam" id="PF16355">
    <property type="entry name" value="DUF4982"/>
    <property type="match status" value="1"/>
</dbReference>
<dbReference type="Pfam" id="PF02837">
    <property type="entry name" value="Glyco_hydro_2_N"/>
    <property type="match status" value="1"/>
</dbReference>
<dbReference type="Gene3D" id="2.60.40.10">
    <property type="entry name" value="Immunoglobulins"/>
    <property type="match status" value="3"/>
</dbReference>
<keyword evidence="3" id="KW-0326">Glycosidase</keyword>
<dbReference type="OrthoDB" id="9762066at2"/>
<evidence type="ECO:0000313" key="9">
    <source>
        <dbReference type="EMBL" id="TCL57309.1"/>
    </source>
</evidence>
<dbReference type="InterPro" id="IPR040605">
    <property type="entry name" value="Glyco_hydro2_dom5"/>
</dbReference>
<dbReference type="Pfam" id="PF00703">
    <property type="entry name" value="Glyco_hydro_2"/>
    <property type="match status" value="1"/>
</dbReference>
<dbReference type="GO" id="GO:0005975">
    <property type="term" value="P:carbohydrate metabolic process"/>
    <property type="evidence" value="ECO:0007669"/>
    <property type="project" value="InterPro"/>
</dbReference>
<evidence type="ECO:0000259" key="6">
    <source>
        <dbReference type="Pfam" id="PF02837"/>
    </source>
</evidence>
<dbReference type="SUPFAM" id="SSF49303">
    <property type="entry name" value="beta-Galactosidase/glucuronidase domain"/>
    <property type="match status" value="1"/>
</dbReference>
<dbReference type="InterPro" id="IPR008979">
    <property type="entry name" value="Galactose-bd-like_sf"/>
</dbReference>
<dbReference type="InterPro" id="IPR006104">
    <property type="entry name" value="Glyco_hydro_2_N"/>
</dbReference>
<protein>
    <submittedName>
        <fullName evidence="9">Beta-galactosidase</fullName>
    </submittedName>
</protein>
<gene>
    <name evidence="9" type="ORF">EDD76_109172</name>
</gene>
<dbReference type="InterPro" id="IPR036156">
    <property type="entry name" value="Beta-gal/glucu_dom_sf"/>
</dbReference>
<dbReference type="GO" id="GO:0004553">
    <property type="term" value="F:hydrolase activity, hydrolyzing O-glycosyl compounds"/>
    <property type="evidence" value="ECO:0007669"/>
    <property type="project" value="InterPro"/>
</dbReference>
<feature type="domain" description="Glycosyl hydrolases family 2 sugar binding" evidence="6">
    <location>
        <begin position="54"/>
        <end position="147"/>
    </location>
</feature>
<dbReference type="PANTHER" id="PTHR42732">
    <property type="entry name" value="BETA-GALACTOSIDASE"/>
    <property type="match status" value="1"/>
</dbReference>
<dbReference type="EMBL" id="SLUO01000009">
    <property type="protein sequence ID" value="TCL57309.1"/>
    <property type="molecule type" value="Genomic_DNA"/>
</dbReference>
<dbReference type="AlphaFoldDB" id="A0A4R1QTN4"/>
<feature type="domain" description="Glycoside hydrolase family 2" evidence="8">
    <location>
        <begin position="689"/>
        <end position="780"/>
    </location>
</feature>
<feature type="domain" description="Glycoside hydrolase family 2 catalytic" evidence="5">
    <location>
        <begin position="249"/>
        <end position="405"/>
    </location>
</feature>
<sequence length="789" mass="89239">MEKVSFNEQWTCYPKGKNEQEVAVDVPHDAMLLDRRTDTSPSGINAGWYDVHDYVYSKTFFVPDSYREKEVIFEFEGVYQKATVFINDRQVAYHDYGYTGFFVEAKNALKYGEENTIRVEVINSDQPNCRWYSGTGIYRPVWLYLLPEKHISLQGIKITTIDYRQPRIRVEALIKGKGTVKVEILDRDTVLHMAEGKADGQFAGDISLPQAQLWSPETPYLYTCKVSYGEDVQEETFGIRMVEASGENGFCINGKRIILKGACVHHDNGILGACAYDYAEARKIRILKENGYNAIRSAHNPCSKAMLKACDEQGMLVMDEYTDVWYIHKTKYDYASRVENNYRDDLKWMVDKDYNHPSVIMYSTGNEVSETAQKKGIQLTEKMTRYLHELDPGRPVTCGINIFFNFLSSMGFGVYSDKKAEKAAEVKKKTSVGSEFYNNLAGLLGSDFMKWGATLYPCDVKTRDAFARMDIAGYNYGIRRYRKDLRNYPERLILGTETFCSDAYAFWEIAKENKKIIGDFVWAGMDYLGEVGIGAREYRDYAPDFTHGKGWVSAGSGRIDLTGKPLTEMAYTQVAFEQRKIGIGVIPVYQGKGPHSPSAWKMTNAIKSWSWHGCDGRKAKVEVYARAHHISLYVNGECVGTKKPGGNCLVTFHTAYRDGEVRAVSYNEENDKIAEAVLKTAGKETILAVEPEQDMIKRETDLCYVRFRFTDKDGILKPMVREKLKISVEGGKLLAFGSACPFYPDSYLTDVSDTYYGEALAVIKPGIGDKIVIKASGKTITGMAEVEVQ</sequence>
<evidence type="ECO:0000256" key="2">
    <source>
        <dbReference type="ARBA" id="ARBA00022801"/>
    </source>
</evidence>
<reference evidence="9 10" key="1">
    <citation type="submission" date="2019-03" db="EMBL/GenBank/DDBJ databases">
        <title>Genomic Encyclopedia of Type Strains, Phase IV (KMG-IV): sequencing the most valuable type-strain genomes for metagenomic binning, comparative biology and taxonomic classification.</title>
        <authorList>
            <person name="Goeker M."/>
        </authorList>
    </citation>
    <scope>NUCLEOTIDE SEQUENCE [LARGE SCALE GENOMIC DNA]</scope>
    <source>
        <strain evidence="9 10">DSM 100556</strain>
    </source>
</reference>
<accession>A0A4R1QTN4</accession>
<dbReference type="InterPro" id="IPR051913">
    <property type="entry name" value="GH2_Domain-Containing"/>
</dbReference>
<feature type="domain" description="DUF4982" evidence="7">
    <location>
        <begin position="616"/>
        <end position="671"/>
    </location>
</feature>
<evidence type="ECO:0000313" key="10">
    <source>
        <dbReference type="Proteomes" id="UP000295718"/>
    </source>
</evidence>
<evidence type="ECO:0000259" key="8">
    <source>
        <dbReference type="Pfam" id="PF18565"/>
    </source>
</evidence>
<name>A0A4R1QTN4_9FIRM</name>
<keyword evidence="2" id="KW-0378">Hydrolase</keyword>
<dbReference type="InterPro" id="IPR013783">
    <property type="entry name" value="Ig-like_fold"/>
</dbReference>
<dbReference type="SUPFAM" id="SSF49785">
    <property type="entry name" value="Galactose-binding domain-like"/>
    <property type="match status" value="1"/>
</dbReference>
<dbReference type="STRING" id="1469948.GCA_000732725_03043"/>
<dbReference type="Gene3D" id="3.20.20.80">
    <property type="entry name" value="Glycosidases"/>
    <property type="match status" value="2"/>
</dbReference>
<dbReference type="InterPro" id="IPR006101">
    <property type="entry name" value="Glyco_hydro_2"/>
</dbReference>
<dbReference type="InterPro" id="IPR017853">
    <property type="entry name" value="GH"/>
</dbReference>
<dbReference type="PANTHER" id="PTHR42732:SF1">
    <property type="entry name" value="BETA-MANNOSIDASE"/>
    <property type="match status" value="1"/>
</dbReference>
<dbReference type="Pfam" id="PF18565">
    <property type="entry name" value="Glyco_hydro2_C5"/>
    <property type="match status" value="1"/>
</dbReference>
<dbReference type="PRINTS" id="PR00132">
    <property type="entry name" value="GLHYDRLASE2"/>
</dbReference>
<proteinExistence type="inferred from homology"/>
<dbReference type="InterPro" id="IPR032311">
    <property type="entry name" value="DUF4982"/>
</dbReference>
<feature type="domain" description="Glycoside hydrolase family 2 immunoglobulin-like beta-sandwich" evidence="4">
    <location>
        <begin position="175"/>
        <end position="240"/>
    </location>
</feature>
<dbReference type="Pfam" id="PF02836">
    <property type="entry name" value="Glyco_hydro_2_C"/>
    <property type="match status" value="1"/>
</dbReference>
<keyword evidence="10" id="KW-1185">Reference proteome</keyword>